<evidence type="ECO:0000259" key="2">
    <source>
        <dbReference type="Pfam" id="PF07859"/>
    </source>
</evidence>
<dbReference type="InterPro" id="IPR029058">
    <property type="entry name" value="AB_hydrolase_fold"/>
</dbReference>
<dbReference type="Pfam" id="PF07859">
    <property type="entry name" value="Abhydrolase_3"/>
    <property type="match status" value="1"/>
</dbReference>
<evidence type="ECO:0000256" key="1">
    <source>
        <dbReference type="ARBA" id="ARBA00022801"/>
    </source>
</evidence>
<dbReference type="InterPro" id="IPR013094">
    <property type="entry name" value="AB_hydrolase_3"/>
</dbReference>
<protein>
    <recommendedName>
        <fullName evidence="2">Alpha/beta hydrolase fold-3 domain-containing protein</fullName>
    </recommendedName>
</protein>
<comment type="caution">
    <text evidence="3">The sequence shown here is derived from an EMBL/GenBank/DDBJ whole genome shotgun (WGS) entry which is preliminary data.</text>
</comment>
<dbReference type="EMBL" id="JADGJW010000109">
    <property type="protein sequence ID" value="KAJ3224001.1"/>
    <property type="molecule type" value="Genomic_DNA"/>
</dbReference>
<keyword evidence="1" id="KW-0378">Hydrolase</keyword>
<dbReference type="GO" id="GO:0016787">
    <property type="term" value="F:hydrolase activity"/>
    <property type="evidence" value="ECO:0007669"/>
    <property type="project" value="UniProtKB-KW"/>
</dbReference>
<sequence>MDLKLKQLYGETRPTWDTKASLAMKIVKKIWTQPKQQSIQRSNSSLTLPTFGVNIRKVYLQVRTDLINFKELKDKELNQKIKADWIVPKNLPNGTKRERVLVYFHGGGYCFGSRKVHRPLAVTLLKSLEGTKLIIPDYGLAPEEPFPIGLLHCLSTYLNLINPVDTSAPYHPDDIFIVGDSAGAGLALSCMLWLRDNTNFPQPKGYIVMSPWIDQTVSHPSFILNRSFDYITGSVGNEETVRDQTWLNDERSMYYATHDSLLTYPLVSPVFAKNRLSDSVKLPPILLQSGDCELLRDEIITFFCKTLPNAPIRYENYADSVHDFQFIPFQRLSKTALHSCLNFIQDVLNDTFIPRKSYFVEKPKGKSAIFKEFLNPYEIVLEGQRVIASLTEEGILDLWNAMKPKIKKGLIGELEEDLKEAENDASFSFDGEKFNKSEILLNSNDSGMF</sequence>
<feature type="domain" description="Alpha/beta hydrolase fold-3" evidence="2">
    <location>
        <begin position="101"/>
        <end position="325"/>
    </location>
</feature>
<dbReference type="PANTHER" id="PTHR48081:SF8">
    <property type="entry name" value="ALPHA_BETA HYDROLASE FOLD-3 DOMAIN-CONTAINING PROTEIN-RELATED"/>
    <property type="match status" value="1"/>
</dbReference>
<dbReference type="AlphaFoldDB" id="A0AAD5U4I8"/>
<dbReference type="Proteomes" id="UP001211065">
    <property type="component" value="Unassembled WGS sequence"/>
</dbReference>
<name>A0AAD5U4I8_9FUNG</name>
<dbReference type="InterPro" id="IPR050300">
    <property type="entry name" value="GDXG_lipolytic_enzyme"/>
</dbReference>
<gene>
    <name evidence="3" type="ORF">HK099_000378</name>
</gene>
<dbReference type="PANTHER" id="PTHR48081">
    <property type="entry name" value="AB HYDROLASE SUPERFAMILY PROTEIN C4A8.06C"/>
    <property type="match status" value="1"/>
</dbReference>
<evidence type="ECO:0000313" key="3">
    <source>
        <dbReference type="EMBL" id="KAJ3224001.1"/>
    </source>
</evidence>
<dbReference type="SUPFAM" id="SSF53474">
    <property type="entry name" value="alpha/beta-Hydrolases"/>
    <property type="match status" value="1"/>
</dbReference>
<dbReference type="Gene3D" id="3.40.50.1820">
    <property type="entry name" value="alpha/beta hydrolase"/>
    <property type="match status" value="1"/>
</dbReference>
<proteinExistence type="predicted"/>
<evidence type="ECO:0000313" key="4">
    <source>
        <dbReference type="Proteomes" id="UP001211065"/>
    </source>
</evidence>
<accession>A0AAD5U4I8</accession>
<reference evidence="3" key="1">
    <citation type="submission" date="2020-05" db="EMBL/GenBank/DDBJ databases">
        <title>Phylogenomic resolution of chytrid fungi.</title>
        <authorList>
            <person name="Stajich J.E."/>
            <person name="Amses K."/>
            <person name="Simmons R."/>
            <person name="Seto K."/>
            <person name="Myers J."/>
            <person name="Bonds A."/>
            <person name="Quandt C.A."/>
            <person name="Barry K."/>
            <person name="Liu P."/>
            <person name="Grigoriev I."/>
            <person name="Longcore J.E."/>
            <person name="James T.Y."/>
        </authorList>
    </citation>
    <scope>NUCLEOTIDE SEQUENCE</scope>
    <source>
        <strain evidence="3">JEL0476</strain>
    </source>
</reference>
<keyword evidence="4" id="KW-1185">Reference proteome</keyword>
<organism evidence="3 4">
    <name type="scientific">Clydaea vesicula</name>
    <dbReference type="NCBI Taxonomy" id="447962"/>
    <lineage>
        <taxon>Eukaryota</taxon>
        <taxon>Fungi</taxon>
        <taxon>Fungi incertae sedis</taxon>
        <taxon>Chytridiomycota</taxon>
        <taxon>Chytridiomycota incertae sedis</taxon>
        <taxon>Chytridiomycetes</taxon>
        <taxon>Lobulomycetales</taxon>
        <taxon>Lobulomycetaceae</taxon>
        <taxon>Clydaea</taxon>
    </lineage>
</organism>